<dbReference type="NCBIfam" id="NF003615">
    <property type="entry name" value="PRK05260.1"/>
    <property type="match status" value="1"/>
</dbReference>
<dbReference type="Proteomes" id="UP000000593">
    <property type="component" value="Chromosome 1"/>
</dbReference>
<dbReference type="InterPro" id="IPR033439">
    <property type="entry name" value="MukF_WHTH"/>
</dbReference>
<dbReference type="InterPro" id="IPR005582">
    <property type="entry name" value="Chromosome_partition_MukF"/>
</dbReference>
<dbReference type="SUPFAM" id="SSF46785">
    <property type="entry name" value="Winged helix' DNA-binding domain"/>
    <property type="match status" value="1"/>
</dbReference>
<keyword evidence="7" id="KW-0175">Coiled coil</keyword>
<feature type="domain" description="Chromosome partition protein MukF C-terminal" evidence="10">
    <location>
        <begin position="283"/>
        <end position="440"/>
    </location>
</feature>
<proteinExistence type="predicted"/>
<keyword evidence="4" id="KW-0106">Calcium</keyword>
<dbReference type="GO" id="GO:0006260">
    <property type="term" value="P:DNA replication"/>
    <property type="evidence" value="ECO:0007669"/>
    <property type="project" value="InterPro"/>
</dbReference>
<feature type="domain" description="Chromosome partition protein MukF middle" evidence="9">
    <location>
        <begin position="121"/>
        <end position="281"/>
    </location>
</feature>
<dbReference type="Gene3D" id="1.10.225.40">
    <property type="entry name" value="MukF, C-terminal domain"/>
    <property type="match status" value="1"/>
</dbReference>
<dbReference type="PIRSF" id="PIRSF018282">
    <property type="entry name" value="MukF"/>
    <property type="match status" value="1"/>
</dbReference>
<evidence type="ECO:0000256" key="5">
    <source>
        <dbReference type="ARBA" id="ARBA00023067"/>
    </source>
</evidence>
<dbReference type="InterPro" id="IPR036388">
    <property type="entry name" value="WH-like_DNA-bd_sf"/>
</dbReference>
<dbReference type="HOGENOM" id="CLU_049853_0_0_6"/>
<dbReference type="AlphaFoldDB" id="Q6LPL3"/>
<evidence type="ECO:0000259" key="10">
    <source>
        <dbReference type="Pfam" id="PF17193"/>
    </source>
</evidence>
<keyword evidence="5" id="KW-0226">DNA condensation</keyword>
<dbReference type="InterPro" id="IPR036390">
    <property type="entry name" value="WH_DNA-bd_sf"/>
</dbReference>
<dbReference type="KEGG" id="ppr:PBPRA2378"/>
<keyword evidence="6" id="KW-0131">Cell cycle</keyword>
<dbReference type="Pfam" id="PF17193">
    <property type="entry name" value="MukF_C"/>
    <property type="match status" value="1"/>
</dbReference>
<sequence>MSEVSQTVPELVTWVKQHDFSLNLPTERLAFLLAIAVLSGDRFDEELGEGELIDAFRIVSDLFDQSKETLAFRANNAINELVRQRLITRFTSEVNDGASIYRLSPLALGITDYYVRQREYSTLKLSIQLAMVADEINKAADAAQKGGNEKHWRLNVYAVLKYSVAEIFDRIDLNQRTMDEQQLQVKTNIAELLTQDWRAAITNCEALLNETSSTLRELQDTLQAAGDQLQTQLLIIQEEVQGNSELDFVDGMIFILQMKLDRIISWGQQAIDLWIGYDRHVHKFIRTAIDMDKNRAFSQRLRQSVTDYFDNPWLLTYADAERLLDMRDETLVLRDDEVTGIVPEEMEFEELSQVNDQLSEQVAEMLQAHKETGAAINLSLLLKDYLAQHPQARHFDVTRIVIDQAVRLGYSESDFNAIQPDWEAINEHGAKVQANVIDKY</sequence>
<feature type="domain" description="Chromosome partition protein MukF winged-helix" evidence="8">
    <location>
        <begin position="3"/>
        <end position="117"/>
    </location>
</feature>
<accession>Q6LPL3</accession>
<reference evidence="12" key="1">
    <citation type="journal article" date="2005" name="Science">
        <title>Life at depth: Photobacterium profundum genome sequence and expression analysis.</title>
        <authorList>
            <person name="Vezzi A."/>
            <person name="Campanaro S."/>
            <person name="D'Angelo M."/>
            <person name="Simonato F."/>
            <person name="Vitulo N."/>
            <person name="Lauro F.M."/>
            <person name="Cestaro A."/>
            <person name="Malacrida G."/>
            <person name="Simionati B."/>
            <person name="Cannata N."/>
            <person name="Romualdi C."/>
            <person name="Bartlett D.H."/>
            <person name="Valle G."/>
        </authorList>
    </citation>
    <scope>NUCLEOTIDE SEQUENCE [LARGE SCALE GENOMIC DNA]</scope>
    <source>
        <strain evidence="12">ATCC BAA-1253 / SS9</strain>
    </source>
</reference>
<dbReference type="GO" id="GO:0007059">
    <property type="term" value="P:chromosome segregation"/>
    <property type="evidence" value="ECO:0007669"/>
    <property type="project" value="UniProtKB-KW"/>
</dbReference>
<dbReference type="EMBL" id="CR378670">
    <property type="protein sequence ID" value="CAG20763.1"/>
    <property type="molecule type" value="Genomic_DNA"/>
</dbReference>
<dbReference type="InterPro" id="IPR036141">
    <property type="entry name" value="MukF_M_sp"/>
</dbReference>
<dbReference type="InterPro" id="IPR033441">
    <property type="entry name" value="MukF_C"/>
</dbReference>
<evidence type="ECO:0000259" key="9">
    <source>
        <dbReference type="Pfam" id="PF17192"/>
    </source>
</evidence>
<keyword evidence="2" id="KW-0132">Cell division</keyword>
<organism evidence="11 12">
    <name type="scientific">Photobacterium profundum (strain SS9)</name>
    <dbReference type="NCBI Taxonomy" id="298386"/>
    <lineage>
        <taxon>Bacteria</taxon>
        <taxon>Pseudomonadati</taxon>
        <taxon>Pseudomonadota</taxon>
        <taxon>Gammaproteobacteria</taxon>
        <taxon>Vibrionales</taxon>
        <taxon>Vibrionaceae</taxon>
        <taxon>Photobacterium</taxon>
    </lineage>
</organism>
<keyword evidence="12" id="KW-1185">Reference proteome</keyword>
<evidence type="ECO:0000256" key="3">
    <source>
        <dbReference type="ARBA" id="ARBA00022829"/>
    </source>
</evidence>
<dbReference type="Gene3D" id="1.20.58.590">
    <property type="entry name" value="Chromosome partition protein MukF, middle domain"/>
    <property type="match status" value="1"/>
</dbReference>
<keyword evidence="3" id="KW-0159">Chromosome partition</keyword>
<dbReference type="InterPro" id="IPR038198">
    <property type="entry name" value="MukF_C_sf"/>
</dbReference>
<dbReference type="SUPFAM" id="SSF140570">
    <property type="entry name" value="MukF C-terminal domain-like"/>
    <property type="match status" value="1"/>
</dbReference>
<dbReference type="RefSeq" id="WP_011219048.1">
    <property type="nucleotide sequence ID" value="NC_006370.1"/>
</dbReference>
<keyword evidence="1" id="KW-0963">Cytoplasm</keyword>
<dbReference type="eggNOG" id="COG3006">
    <property type="taxonomic scope" value="Bacteria"/>
</dbReference>
<protein>
    <submittedName>
        <fullName evidence="11">MukF protein</fullName>
    </submittedName>
</protein>
<dbReference type="GO" id="GO:0051301">
    <property type="term" value="P:cell division"/>
    <property type="evidence" value="ECO:0007669"/>
    <property type="project" value="UniProtKB-KW"/>
</dbReference>
<dbReference type="STRING" id="298386.PBPRA2378"/>
<feature type="coiled-coil region" evidence="7">
    <location>
        <begin position="201"/>
        <end position="228"/>
    </location>
</feature>
<dbReference type="Gene3D" id="1.10.10.10">
    <property type="entry name" value="Winged helix-like DNA-binding domain superfamily/Winged helix DNA-binding domain"/>
    <property type="match status" value="1"/>
</dbReference>
<dbReference type="Pfam" id="PF17192">
    <property type="entry name" value="MukF_M"/>
    <property type="match status" value="1"/>
</dbReference>
<evidence type="ECO:0000256" key="2">
    <source>
        <dbReference type="ARBA" id="ARBA00022618"/>
    </source>
</evidence>
<name>Q6LPL3_PHOPR</name>
<evidence type="ECO:0000256" key="7">
    <source>
        <dbReference type="SAM" id="Coils"/>
    </source>
</evidence>
<dbReference type="CDD" id="cd16337">
    <property type="entry name" value="MukF_C"/>
    <property type="match status" value="1"/>
</dbReference>
<evidence type="ECO:0000259" key="8">
    <source>
        <dbReference type="Pfam" id="PF03882"/>
    </source>
</evidence>
<dbReference type="Pfam" id="PF03882">
    <property type="entry name" value="WHD_KicB"/>
    <property type="match status" value="1"/>
</dbReference>
<dbReference type="GO" id="GO:0005509">
    <property type="term" value="F:calcium ion binding"/>
    <property type="evidence" value="ECO:0007669"/>
    <property type="project" value="InterPro"/>
</dbReference>
<evidence type="ECO:0000313" key="11">
    <source>
        <dbReference type="EMBL" id="CAG20763.1"/>
    </source>
</evidence>
<dbReference type="CDD" id="cd16335">
    <property type="entry name" value="MukF_N"/>
    <property type="match status" value="1"/>
</dbReference>
<evidence type="ECO:0000313" key="12">
    <source>
        <dbReference type="Proteomes" id="UP000000593"/>
    </source>
</evidence>
<evidence type="ECO:0000256" key="4">
    <source>
        <dbReference type="ARBA" id="ARBA00022837"/>
    </source>
</evidence>
<dbReference type="InterPro" id="IPR033440">
    <property type="entry name" value="MukF_M"/>
</dbReference>
<dbReference type="GO" id="GO:0030261">
    <property type="term" value="P:chromosome condensation"/>
    <property type="evidence" value="ECO:0007669"/>
    <property type="project" value="UniProtKB-KW"/>
</dbReference>
<evidence type="ECO:0000256" key="1">
    <source>
        <dbReference type="ARBA" id="ARBA00022490"/>
    </source>
</evidence>
<gene>
    <name evidence="11" type="ordered locus">PBPRA2378</name>
</gene>
<evidence type="ECO:0000256" key="6">
    <source>
        <dbReference type="ARBA" id="ARBA00023306"/>
    </source>
</evidence>